<evidence type="ECO:0000313" key="4">
    <source>
        <dbReference type="Proteomes" id="UP000197446"/>
    </source>
</evidence>
<accession>A0A254N7A1</accession>
<dbReference type="PANTHER" id="PTHR43540:SF6">
    <property type="entry name" value="ISOCHORISMATASE-LIKE DOMAIN-CONTAINING PROTEIN"/>
    <property type="match status" value="1"/>
</dbReference>
<dbReference type="Proteomes" id="UP000197446">
    <property type="component" value="Unassembled WGS sequence"/>
</dbReference>
<dbReference type="Gene3D" id="3.40.50.850">
    <property type="entry name" value="Isochorismatase-like"/>
    <property type="match status" value="1"/>
</dbReference>
<sequence>MTTALLVIDVQQSFAHRPYFEPAEVPAYLAAQNRLIDGFEAAGLPIVRVFHVQTDPTGADPFSLSSGLVRPLDGLRDFQPALTVHKTRHSALVGSGLDVWLTQQGVGRLVISGIRTEQCCETTTRHASDLGWDVIYVPEATLTFTMQHPDGSPLTPAQLRARTAAVLAGRFARVLGVEAALQAVAREEPALA</sequence>
<evidence type="ECO:0000256" key="1">
    <source>
        <dbReference type="ARBA" id="ARBA00022801"/>
    </source>
</evidence>
<dbReference type="InterPro" id="IPR050272">
    <property type="entry name" value="Isochorismatase-like_hydrls"/>
</dbReference>
<dbReference type="OrthoDB" id="5360912at2"/>
<protein>
    <submittedName>
        <fullName evidence="3">Hydrolase</fullName>
    </submittedName>
</protein>
<keyword evidence="1 3" id="KW-0378">Hydrolase</keyword>
<reference evidence="3 4" key="1">
    <citation type="journal article" date="2007" name="Int. J. Syst. Evol. Microbiol.">
        <title>Description of Pelomonas aquatica sp. nov. and Pelomonas puraquae sp. nov., isolated from industrial and haemodialysis water.</title>
        <authorList>
            <person name="Gomila M."/>
            <person name="Bowien B."/>
            <person name="Falsen E."/>
            <person name="Moore E.R."/>
            <person name="Lalucat J."/>
        </authorList>
    </citation>
    <scope>NUCLEOTIDE SEQUENCE [LARGE SCALE GENOMIC DNA]</scope>
    <source>
        <strain evidence="3 4">CCUG 52769</strain>
    </source>
</reference>
<dbReference type="SUPFAM" id="SSF52499">
    <property type="entry name" value="Isochorismatase-like hydrolases"/>
    <property type="match status" value="1"/>
</dbReference>
<proteinExistence type="predicted"/>
<dbReference type="AlphaFoldDB" id="A0A254N7A1"/>
<gene>
    <name evidence="3" type="ORF">CDO81_11895</name>
</gene>
<dbReference type="RefSeq" id="WP_088483436.1">
    <property type="nucleotide sequence ID" value="NZ_JBCNLH010000001.1"/>
</dbReference>
<keyword evidence="4" id="KW-1185">Reference proteome</keyword>
<feature type="domain" description="Isochorismatase-like" evidence="2">
    <location>
        <begin position="3"/>
        <end position="148"/>
    </location>
</feature>
<dbReference type="EMBL" id="NISI01000004">
    <property type="protein sequence ID" value="OWR03896.1"/>
    <property type="molecule type" value="Genomic_DNA"/>
</dbReference>
<dbReference type="InterPro" id="IPR000868">
    <property type="entry name" value="Isochorismatase-like_dom"/>
</dbReference>
<name>A0A254N7A1_9BURK</name>
<evidence type="ECO:0000313" key="3">
    <source>
        <dbReference type="EMBL" id="OWR03896.1"/>
    </source>
</evidence>
<comment type="caution">
    <text evidence="3">The sequence shown here is derived from an EMBL/GenBank/DDBJ whole genome shotgun (WGS) entry which is preliminary data.</text>
</comment>
<dbReference type="PANTHER" id="PTHR43540">
    <property type="entry name" value="PEROXYUREIDOACRYLATE/UREIDOACRYLATE AMIDOHYDROLASE-RELATED"/>
    <property type="match status" value="1"/>
</dbReference>
<dbReference type="InterPro" id="IPR036380">
    <property type="entry name" value="Isochorismatase-like_sf"/>
</dbReference>
<evidence type="ECO:0000259" key="2">
    <source>
        <dbReference type="Pfam" id="PF00857"/>
    </source>
</evidence>
<dbReference type="Pfam" id="PF00857">
    <property type="entry name" value="Isochorismatase"/>
    <property type="match status" value="1"/>
</dbReference>
<organism evidence="3 4">
    <name type="scientific">Roseateles puraquae</name>
    <dbReference type="NCBI Taxonomy" id="431059"/>
    <lineage>
        <taxon>Bacteria</taxon>
        <taxon>Pseudomonadati</taxon>
        <taxon>Pseudomonadota</taxon>
        <taxon>Betaproteobacteria</taxon>
        <taxon>Burkholderiales</taxon>
        <taxon>Sphaerotilaceae</taxon>
        <taxon>Roseateles</taxon>
    </lineage>
</organism>
<dbReference type="GO" id="GO:0016787">
    <property type="term" value="F:hydrolase activity"/>
    <property type="evidence" value="ECO:0007669"/>
    <property type="project" value="UniProtKB-KW"/>
</dbReference>